<organism evidence="1 2">
    <name type="scientific">Curtobacterium flaccumfaciens pv. flaccumfaciens</name>
    <dbReference type="NCBI Taxonomy" id="138532"/>
    <lineage>
        <taxon>Bacteria</taxon>
        <taxon>Bacillati</taxon>
        <taxon>Actinomycetota</taxon>
        <taxon>Actinomycetes</taxon>
        <taxon>Micrococcales</taxon>
        <taxon>Microbacteriaceae</taxon>
        <taxon>Curtobacterium</taxon>
    </lineage>
</organism>
<sequence>MDASEKVARRLYAIQVQLERLGRSSQLGNTTIGGDAAVGVTDVVGEAVVTNDAMPDVQGDAADGNEGVSDLQAISSATDDDLIARFEDAAADREDAAAEILDSLQDIAAAFGEDITGLSERVDNVIVGAGTTLLLYSDEEPEGTAPTGSTWFMINADKNIARQWQQTGTYEAPVWTPRQVESEVIANLDVGKLTAGQAAILDLVAMKIAASTANLQTVNVGNLFVTEGATMPQAVIDYLFAKVVQAKQIVAEVVQTSQSGTRVEIRNDSSDRGHVYFYDSNDALAGDIQGVPAPDDPPEGASARQNGLSFAGDSLFIGDVTIANPGDGPASVQMQAPGALFDTVYVNEIRDPKTGRVVVGQATGVTQNVLKAMSGNPVLGQLGYATCTWQIVGATCEVKYSIYFRGTPAPGSGRWYLELPIPAVMPAGVNYTPILTGRYDRNGSNASGFAVYGDTDGSNLDRIAYLSTDTGTRLTGSLPNLAIDTDRLLLLGHYQIA</sequence>
<dbReference type="Proteomes" id="UP000709437">
    <property type="component" value="Unassembled WGS sequence"/>
</dbReference>
<dbReference type="EMBL" id="JAHEWX010000015">
    <property type="protein sequence ID" value="MBT1542484.1"/>
    <property type="molecule type" value="Genomic_DNA"/>
</dbReference>
<accession>A0A9Q2ZRS5</accession>
<protein>
    <submittedName>
        <fullName evidence="1">Uncharacterized protein</fullName>
    </submittedName>
</protein>
<evidence type="ECO:0000313" key="1">
    <source>
        <dbReference type="EMBL" id="MBT1542484.1"/>
    </source>
</evidence>
<gene>
    <name evidence="1" type="ORF">KK103_11980</name>
</gene>
<reference evidence="1" key="1">
    <citation type="submission" date="2021-05" db="EMBL/GenBank/DDBJ databases">
        <title>Whole genome sequence of Curtobacterium flaccumfaciens pv. flaccumfaciens strain CFBP 3417.</title>
        <authorList>
            <person name="Osdaghi E."/>
            <person name="Taghouti G."/>
            <person name="Portier P."/>
            <person name="Fazliarab A."/>
            <person name="Taghavi S.M."/>
            <person name="Briand M."/>
            <person name="Le-Saux M."/>
            <person name="Jacques M.-A."/>
        </authorList>
    </citation>
    <scope>NUCLEOTIDE SEQUENCE</scope>
    <source>
        <strain evidence="1">CFBP 3417</strain>
    </source>
</reference>
<dbReference type="RefSeq" id="WP_214563277.1">
    <property type="nucleotide sequence ID" value="NZ_JAHEWX010000015.1"/>
</dbReference>
<name>A0A9Q2ZRS5_9MICO</name>
<comment type="caution">
    <text evidence="1">The sequence shown here is derived from an EMBL/GenBank/DDBJ whole genome shotgun (WGS) entry which is preliminary data.</text>
</comment>
<proteinExistence type="predicted"/>
<evidence type="ECO:0000313" key="2">
    <source>
        <dbReference type="Proteomes" id="UP000709437"/>
    </source>
</evidence>
<dbReference type="AlphaFoldDB" id="A0A9Q2ZRS5"/>